<sequence length="249" mass="27882">MRSQSVATQHDPSGSKVSSRHKTISTLNSTDALAMVEHGSELTLSITTPVGTKFICKTPFIGTHSDTYLLIEMPQVSSEDLTYFFQEGFWINVRAISPRGEGAMIHFRSQLLHIMHEPITLAMLSIPNTMQVTQLRKEPRYEVNLSGKVNQGERKSECEVRDLSKSGCRFITAPLGRSYQVGDQVSIEIFADKRGSKIFDPLVGRICNLQRSIHYARYGLEFTDQGKTNAKNLLGQLKFNGTKLTLNVE</sequence>
<keyword evidence="3" id="KW-0975">Bacterial flagellum</keyword>
<evidence type="ECO:0000313" key="7">
    <source>
        <dbReference type="EMBL" id="KQH87761.1"/>
    </source>
</evidence>
<evidence type="ECO:0000259" key="6">
    <source>
        <dbReference type="Pfam" id="PF12945"/>
    </source>
</evidence>
<gene>
    <name evidence="7" type="ORF">AMR76_00200</name>
</gene>
<evidence type="ECO:0000313" key="8">
    <source>
        <dbReference type="Proteomes" id="UP000051221"/>
    </source>
</evidence>
<accession>A0A0Q2MIP9</accession>
<dbReference type="InterPro" id="IPR012349">
    <property type="entry name" value="Split_barrel_FMN-bd"/>
</dbReference>
<proteinExistence type="predicted"/>
<dbReference type="Pfam" id="PF12945">
    <property type="entry name" value="PilZNR"/>
    <property type="match status" value="1"/>
</dbReference>
<dbReference type="InterPro" id="IPR009926">
    <property type="entry name" value="T3SS_YcgR_PilZN"/>
</dbReference>
<dbReference type="Gene3D" id="2.30.110.10">
    <property type="entry name" value="Electron Transport, Fmn-binding Protein, Chain A"/>
    <property type="match status" value="1"/>
</dbReference>
<keyword evidence="1" id="KW-0973">c-di-GMP</keyword>
<evidence type="ECO:0000256" key="3">
    <source>
        <dbReference type="ARBA" id="ARBA00023143"/>
    </source>
</evidence>
<dbReference type="Pfam" id="PF07238">
    <property type="entry name" value="PilZ"/>
    <property type="match status" value="1"/>
</dbReference>
<dbReference type="Gene3D" id="2.40.10.220">
    <property type="entry name" value="predicted glycosyltransferase like domains"/>
    <property type="match status" value="1"/>
</dbReference>
<organism evidence="7 8">
    <name type="scientific">Vibrio furnissii</name>
    <dbReference type="NCBI Taxonomy" id="29494"/>
    <lineage>
        <taxon>Bacteria</taxon>
        <taxon>Pseudomonadati</taxon>
        <taxon>Pseudomonadota</taxon>
        <taxon>Gammaproteobacteria</taxon>
        <taxon>Vibrionales</taxon>
        <taxon>Vibrionaceae</taxon>
        <taxon>Vibrio</taxon>
    </lineage>
</organism>
<dbReference type="AlphaFoldDB" id="A0A0Q2MIP9"/>
<feature type="domain" description="PilZ" evidence="5">
    <location>
        <begin position="134"/>
        <end position="237"/>
    </location>
</feature>
<feature type="compositionally biased region" description="Polar residues" evidence="4">
    <location>
        <begin position="1"/>
        <end position="17"/>
    </location>
</feature>
<dbReference type="EMBL" id="LKHS01000001">
    <property type="protein sequence ID" value="KQH87761.1"/>
    <property type="molecule type" value="Genomic_DNA"/>
</dbReference>
<feature type="domain" description="Type III secretion system flagellar brake protein YcgR PilZN" evidence="6">
    <location>
        <begin position="38"/>
        <end position="127"/>
    </location>
</feature>
<dbReference type="SUPFAM" id="SSF141371">
    <property type="entry name" value="PilZ domain-like"/>
    <property type="match status" value="2"/>
</dbReference>
<name>A0A0Q2MIP9_VIBFU</name>
<dbReference type="InterPro" id="IPR009875">
    <property type="entry name" value="PilZ_domain"/>
</dbReference>
<dbReference type="GO" id="GO:0035438">
    <property type="term" value="F:cyclic-di-GMP binding"/>
    <property type="evidence" value="ECO:0007669"/>
    <property type="project" value="InterPro"/>
</dbReference>
<dbReference type="RefSeq" id="WP_004727327.1">
    <property type="nucleotide sequence ID" value="NZ_CABLCD010000014.1"/>
</dbReference>
<dbReference type="GeneID" id="50537374"/>
<comment type="caution">
    <text evidence="7">The sequence shown here is derived from an EMBL/GenBank/DDBJ whole genome shotgun (WGS) entry which is preliminary data.</text>
</comment>
<dbReference type="InParanoid" id="A0A0Q2MIP9"/>
<keyword evidence="2" id="KW-0547">Nucleotide-binding</keyword>
<protein>
    <submittedName>
        <fullName evidence="7">Cation tolerance protein CutA</fullName>
    </submittedName>
</protein>
<evidence type="ECO:0000259" key="5">
    <source>
        <dbReference type="Pfam" id="PF07238"/>
    </source>
</evidence>
<evidence type="ECO:0000256" key="2">
    <source>
        <dbReference type="ARBA" id="ARBA00022741"/>
    </source>
</evidence>
<reference evidence="7 8" key="1">
    <citation type="submission" date="2015-08" db="EMBL/GenBank/DDBJ databases">
        <title>Antibacterial properties of a collection of Vibrionaceae strains.</title>
        <authorList>
            <person name="Giubergia S."/>
        </authorList>
    </citation>
    <scope>NUCLEOTIDE SEQUENCE [LARGE SCALE GENOMIC DNA]</scope>
    <source>
        <strain evidence="7 8">S0821</strain>
    </source>
</reference>
<evidence type="ECO:0000256" key="4">
    <source>
        <dbReference type="SAM" id="MobiDB-lite"/>
    </source>
</evidence>
<keyword evidence="8" id="KW-1185">Reference proteome</keyword>
<feature type="region of interest" description="Disordered" evidence="4">
    <location>
        <begin position="1"/>
        <end position="22"/>
    </location>
</feature>
<evidence type="ECO:0000256" key="1">
    <source>
        <dbReference type="ARBA" id="ARBA00022636"/>
    </source>
</evidence>
<dbReference type="Proteomes" id="UP000051221">
    <property type="component" value="Unassembled WGS sequence"/>
</dbReference>